<dbReference type="EMBL" id="UINC01034493">
    <property type="protein sequence ID" value="SVB25416.1"/>
    <property type="molecule type" value="Genomic_DNA"/>
</dbReference>
<gene>
    <name evidence="1" type="ORF">METZ01_LOCUS178270</name>
</gene>
<evidence type="ECO:0000313" key="1">
    <source>
        <dbReference type="EMBL" id="SVB25416.1"/>
    </source>
</evidence>
<sequence>MKTISLVFFLLISVLALFIGITSAGDGKKLKKPQHSSSMKPIGKMQAPVEISASLKGGVAKVNITFLRDASEVAISYRGLDGMELIYIPSTSSTLYKKGETVQTEINYYAPAGRSYLSIHLSGNFGGKKINKVQAFSVGKLSAQQKHRKGERLTTDTDGRLEYLMPLTPITK</sequence>
<organism evidence="1">
    <name type="scientific">marine metagenome</name>
    <dbReference type="NCBI Taxonomy" id="408172"/>
    <lineage>
        <taxon>unclassified sequences</taxon>
        <taxon>metagenomes</taxon>
        <taxon>ecological metagenomes</taxon>
    </lineage>
</organism>
<proteinExistence type="predicted"/>
<dbReference type="AlphaFoldDB" id="A0A382CH39"/>
<name>A0A382CH39_9ZZZZ</name>
<reference evidence="1" key="1">
    <citation type="submission" date="2018-05" db="EMBL/GenBank/DDBJ databases">
        <authorList>
            <person name="Lanie J.A."/>
            <person name="Ng W.-L."/>
            <person name="Kazmierczak K.M."/>
            <person name="Andrzejewski T.M."/>
            <person name="Davidsen T.M."/>
            <person name="Wayne K.J."/>
            <person name="Tettelin H."/>
            <person name="Glass J.I."/>
            <person name="Rusch D."/>
            <person name="Podicherti R."/>
            <person name="Tsui H.-C.T."/>
            <person name="Winkler M.E."/>
        </authorList>
    </citation>
    <scope>NUCLEOTIDE SEQUENCE</scope>
</reference>
<protein>
    <submittedName>
        <fullName evidence="1">Uncharacterized protein</fullName>
    </submittedName>
</protein>
<accession>A0A382CH39</accession>